<reference evidence="4" key="3">
    <citation type="submission" date="2015-06" db="UniProtKB">
        <authorList>
            <consortium name="EnsemblProtists"/>
        </authorList>
    </citation>
    <scope>IDENTIFICATION</scope>
</reference>
<dbReference type="PaxDb" id="55529-EKX44533"/>
<reference evidence="3 5" key="1">
    <citation type="journal article" date="2012" name="Nature">
        <title>Algal genomes reveal evolutionary mosaicism and the fate of nucleomorphs.</title>
        <authorList>
            <consortium name="DOE Joint Genome Institute"/>
            <person name="Curtis B.A."/>
            <person name="Tanifuji G."/>
            <person name="Burki F."/>
            <person name="Gruber A."/>
            <person name="Irimia M."/>
            <person name="Maruyama S."/>
            <person name="Arias M.C."/>
            <person name="Ball S.G."/>
            <person name="Gile G.H."/>
            <person name="Hirakawa Y."/>
            <person name="Hopkins J.F."/>
            <person name="Kuo A."/>
            <person name="Rensing S.A."/>
            <person name="Schmutz J."/>
            <person name="Symeonidi A."/>
            <person name="Elias M."/>
            <person name="Eveleigh R.J."/>
            <person name="Herman E.K."/>
            <person name="Klute M.J."/>
            <person name="Nakayama T."/>
            <person name="Obornik M."/>
            <person name="Reyes-Prieto A."/>
            <person name="Armbrust E.V."/>
            <person name="Aves S.J."/>
            <person name="Beiko R.G."/>
            <person name="Coutinho P."/>
            <person name="Dacks J.B."/>
            <person name="Durnford D.G."/>
            <person name="Fast N.M."/>
            <person name="Green B.R."/>
            <person name="Grisdale C.J."/>
            <person name="Hempel F."/>
            <person name="Henrissat B."/>
            <person name="Hoppner M.P."/>
            <person name="Ishida K."/>
            <person name="Kim E."/>
            <person name="Koreny L."/>
            <person name="Kroth P.G."/>
            <person name="Liu Y."/>
            <person name="Malik S.B."/>
            <person name="Maier U.G."/>
            <person name="McRose D."/>
            <person name="Mock T."/>
            <person name="Neilson J.A."/>
            <person name="Onodera N.T."/>
            <person name="Poole A.M."/>
            <person name="Pritham E.J."/>
            <person name="Richards T.A."/>
            <person name="Rocap G."/>
            <person name="Roy S.W."/>
            <person name="Sarai C."/>
            <person name="Schaack S."/>
            <person name="Shirato S."/>
            <person name="Slamovits C.H."/>
            <person name="Spencer D.F."/>
            <person name="Suzuki S."/>
            <person name="Worden A.Z."/>
            <person name="Zauner S."/>
            <person name="Barry K."/>
            <person name="Bell C."/>
            <person name="Bharti A.K."/>
            <person name="Crow J.A."/>
            <person name="Grimwood J."/>
            <person name="Kramer R."/>
            <person name="Lindquist E."/>
            <person name="Lucas S."/>
            <person name="Salamov A."/>
            <person name="McFadden G.I."/>
            <person name="Lane C.E."/>
            <person name="Keeling P.J."/>
            <person name="Gray M.W."/>
            <person name="Grigoriev I.V."/>
            <person name="Archibald J.M."/>
        </authorList>
    </citation>
    <scope>NUCLEOTIDE SEQUENCE</scope>
    <source>
        <strain evidence="3 5">CCMP2712</strain>
    </source>
</reference>
<dbReference type="PANTHER" id="PTHR46769">
    <property type="entry name" value="POLYCYSTIC KIDNEY AND HEPATIC DISEASE 1 (AUTOSOMAL RECESSIVE)-LIKE 1"/>
    <property type="match status" value="1"/>
</dbReference>
<dbReference type="InterPro" id="IPR013783">
    <property type="entry name" value="Ig-like_fold"/>
</dbReference>
<gene>
    <name evidence="3" type="ORF">GUITHDRAFT_139760</name>
</gene>
<keyword evidence="5" id="KW-1185">Reference proteome</keyword>
<protein>
    <recommendedName>
        <fullName evidence="2">IPT/TIG domain-containing protein</fullName>
    </recommendedName>
</protein>
<dbReference type="EnsemblProtists" id="EKX44533">
    <property type="protein sequence ID" value="EKX44533"/>
    <property type="gene ID" value="GUITHDRAFT_139760"/>
</dbReference>
<dbReference type="RefSeq" id="XP_005831513.1">
    <property type="nucleotide sequence ID" value="XM_005831456.1"/>
</dbReference>
<dbReference type="KEGG" id="gtt:GUITHDRAFT_139760"/>
<dbReference type="CDD" id="cd00102">
    <property type="entry name" value="IPT"/>
    <property type="match status" value="1"/>
</dbReference>
<organism evidence="3">
    <name type="scientific">Guillardia theta (strain CCMP2712)</name>
    <name type="common">Cryptophyte</name>
    <dbReference type="NCBI Taxonomy" id="905079"/>
    <lineage>
        <taxon>Eukaryota</taxon>
        <taxon>Cryptophyceae</taxon>
        <taxon>Pyrenomonadales</taxon>
        <taxon>Geminigeraceae</taxon>
        <taxon>Guillardia</taxon>
    </lineage>
</organism>
<reference evidence="5" key="2">
    <citation type="submission" date="2012-11" db="EMBL/GenBank/DDBJ databases">
        <authorList>
            <person name="Kuo A."/>
            <person name="Curtis B.A."/>
            <person name="Tanifuji G."/>
            <person name="Burki F."/>
            <person name="Gruber A."/>
            <person name="Irimia M."/>
            <person name="Maruyama S."/>
            <person name="Arias M.C."/>
            <person name="Ball S.G."/>
            <person name="Gile G.H."/>
            <person name="Hirakawa Y."/>
            <person name="Hopkins J.F."/>
            <person name="Rensing S.A."/>
            <person name="Schmutz J."/>
            <person name="Symeonidi A."/>
            <person name="Elias M."/>
            <person name="Eveleigh R.J."/>
            <person name="Herman E.K."/>
            <person name="Klute M.J."/>
            <person name="Nakayama T."/>
            <person name="Obornik M."/>
            <person name="Reyes-Prieto A."/>
            <person name="Armbrust E.V."/>
            <person name="Aves S.J."/>
            <person name="Beiko R.G."/>
            <person name="Coutinho P."/>
            <person name="Dacks J.B."/>
            <person name="Durnford D.G."/>
            <person name="Fast N.M."/>
            <person name="Green B.R."/>
            <person name="Grisdale C."/>
            <person name="Hempe F."/>
            <person name="Henrissat B."/>
            <person name="Hoppner M.P."/>
            <person name="Ishida K.-I."/>
            <person name="Kim E."/>
            <person name="Koreny L."/>
            <person name="Kroth P.G."/>
            <person name="Liu Y."/>
            <person name="Malik S.-B."/>
            <person name="Maier U.G."/>
            <person name="McRose D."/>
            <person name="Mock T."/>
            <person name="Neilson J.A."/>
            <person name="Onodera N.T."/>
            <person name="Poole A.M."/>
            <person name="Pritham E.J."/>
            <person name="Richards T.A."/>
            <person name="Rocap G."/>
            <person name="Roy S.W."/>
            <person name="Sarai C."/>
            <person name="Schaack S."/>
            <person name="Shirato S."/>
            <person name="Slamovits C.H."/>
            <person name="Spencer D.F."/>
            <person name="Suzuki S."/>
            <person name="Worden A.Z."/>
            <person name="Zauner S."/>
            <person name="Barry K."/>
            <person name="Bell C."/>
            <person name="Bharti A.K."/>
            <person name="Crow J.A."/>
            <person name="Grimwood J."/>
            <person name="Kramer R."/>
            <person name="Lindquist E."/>
            <person name="Lucas S."/>
            <person name="Salamov A."/>
            <person name="McFadden G.I."/>
            <person name="Lane C.E."/>
            <person name="Keeling P.J."/>
            <person name="Gray M.W."/>
            <person name="Grigoriev I.V."/>
            <person name="Archibald J.M."/>
        </authorList>
    </citation>
    <scope>NUCLEOTIDE SEQUENCE</scope>
    <source>
        <strain evidence="5">CCMP2712</strain>
    </source>
</reference>
<evidence type="ECO:0000259" key="2">
    <source>
        <dbReference type="SMART" id="SM00429"/>
    </source>
</evidence>
<dbReference type="Proteomes" id="UP000011087">
    <property type="component" value="Unassembled WGS sequence"/>
</dbReference>
<proteinExistence type="predicted"/>
<evidence type="ECO:0000313" key="5">
    <source>
        <dbReference type="Proteomes" id="UP000011087"/>
    </source>
</evidence>
<dbReference type="InterPro" id="IPR014756">
    <property type="entry name" value="Ig_E-set"/>
</dbReference>
<dbReference type="GeneID" id="17301097"/>
<feature type="domain" description="IPT/TIG" evidence="2">
    <location>
        <begin position="182"/>
        <end position="267"/>
    </location>
</feature>
<feature type="domain" description="IPT/TIG" evidence="2">
    <location>
        <begin position="268"/>
        <end position="355"/>
    </location>
</feature>
<dbReference type="HOGENOM" id="CLU_544524_0_0_1"/>
<dbReference type="Pfam" id="PF01833">
    <property type="entry name" value="TIG"/>
    <property type="match status" value="3"/>
</dbReference>
<evidence type="ECO:0000313" key="3">
    <source>
        <dbReference type="EMBL" id="EKX44533.1"/>
    </source>
</evidence>
<name>L1J7L2_GUITC</name>
<dbReference type="SMART" id="SM00429">
    <property type="entry name" value="IPT"/>
    <property type="match status" value="3"/>
</dbReference>
<evidence type="ECO:0000313" key="4">
    <source>
        <dbReference type="EnsemblProtists" id="EKX44533"/>
    </source>
</evidence>
<dbReference type="InterPro" id="IPR052387">
    <property type="entry name" value="Fibrocystin"/>
</dbReference>
<feature type="domain" description="IPT/TIG" evidence="2">
    <location>
        <begin position="11"/>
        <end position="96"/>
    </location>
</feature>
<evidence type="ECO:0000256" key="1">
    <source>
        <dbReference type="ARBA" id="ARBA00022729"/>
    </source>
</evidence>
<keyword evidence="1" id="KW-0732">Signal</keyword>
<dbReference type="OMA" id="EAYPNRS"/>
<dbReference type="PANTHER" id="PTHR46769:SF2">
    <property type="entry name" value="FIBROCYSTIN-L ISOFORM 2 PRECURSOR-RELATED"/>
    <property type="match status" value="1"/>
</dbReference>
<dbReference type="SUPFAM" id="SSF81296">
    <property type="entry name" value="E set domains"/>
    <property type="match status" value="4"/>
</dbReference>
<accession>L1J7L2</accession>
<dbReference type="Gene3D" id="2.60.40.10">
    <property type="entry name" value="Immunoglobulins"/>
    <property type="match status" value="4"/>
</dbReference>
<dbReference type="AlphaFoldDB" id="L1J7L2"/>
<dbReference type="EMBL" id="JH993004">
    <property type="protein sequence ID" value="EKX44533.1"/>
    <property type="molecule type" value="Genomic_DNA"/>
</dbReference>
<dbReference type="OrthoDB" id="5790562at2759"/>
<dbReference type="InterPro" id="IPR002909">
    <property type="entry name" value="IPT_dom"/>
</dbReference>
<sequence length="501" mass="54931">MQDACRYLYKEPELILRVQPSVCPEHGGLLVTVIGEHFTASEDAVCRFGSSGEDGVSVSARLLICRCPANRAGEVYLDVSSNGVDYSLNKIPFMYTSQVIILSIYPSVAVSSVKTVVQVRTTPVLSSALLCHFGNQSAVAVLESSSILSCTTPAHLPGDVVLRIEEAEHQFSTGVTFAFLEAPRIMSLNPSTCSSGISMIRIVGSGFDKSGAICMLGQEVKVDAEVRSTSVALCKSSAPRDRKNVEVKLVFNALQYTTNGLMLYHYESPMIMKIIPSVVSNQDARVLTVYGDSFVSGGSKVFLHIGSSNMLETSLVSSTKLLCSIPMFQNMGNFSVFLSFERGGTSVSLKGFWFDAGIGSCFFGNVSVKLSVTSSSSAVCVTPPSKTGLVSFKMIFNEVIVLNEKFYYQDRMEIMYVDTYPLFRSGRLKFDRHFQKAASVISSSCIFCFIPTMRAAGIDLEIFNFEMQEDITIRLIGFFHPLKLSFKFLICHPENIMSKSQ</sequence>